<dbReference type="Proteomes" id="UP000585638">
    <property type="component" value="Unassembled WGS sequence"/>
</dbReference>
<dbReference type="InterPro" id="IPR036010">
    <property type="entry name" value="2Fe-2S_ferredoxin-like_sf"/>
</dbReference>
<dbReference type="Gene3D" id="3.10.20.30">
    <property type="match status" value="1"/>
</dbReference>
<dbReference type="RefSeq" id="WP_312889975.1">
    <property type="nucleotide sequence ID" value="NZ_BAAAWY010000047.1"/>
</dbReference>
<dbReference type="PANTHER" id="PTHR44379:SF6">
    <property type="entry name" value="BLR6046 PROTEIN"/>
    <property type="match status" value="1"/>
</dbReference>
<dbReference type="PROSITE" id="PS00197">
    <property type="entry name" value="2FE2S_FER_1"/>
    <property type="match status" value="1"/>
</dbReference>
<organism evidence="7 8">
    <name type="scientific">Kutzneria kofuensis</name>
    <dbReference type="NCBI Taxonomy" id="103725"/>
    <lineage>
        <taxon>Bacteria</taxon>
        <taxon>Bacillati</taxon>
        <taxon>Actinomycetota</taxon>
        <taxon>Actinomycetes</taxon>
        <taxon>Pseudonocardiales</taxon>
        <taxon>Pseudonocardiaceae</taxon>
        <taxon>Kutzneria</taxon>
    </lineage>
</organism>
<gene>
    <name evidence="7" type="ORF">BJ998_001498</name>
</gene>
<evidence type="ECO:0000256" key="3">
    <source>
        <dbReference type="ARBA" id="ARBA00023002"/>
    </source>
</evidence>
<keyword evidence="8" id="KW-1185">Reference proteome</keyword>
<keyword evidence="3 7" id="KW-0560">Oxidoreductase</keyword>
<proteinExistence type="predicted"/>
<dbReference type="InterPro" id="IPR012675">
    <property type="entry name" value="Beta-grasp_dom_sf"/>
</dbReference>
<dbReference type="GO" id="GO:0016491">
    <property type="term" value="F:oxidoreductase activity"/>
    <property type="evidence" value="ECO:0007669"/>
    <property type="project" value="UniProtKB-KW"/>
</dbReference>
<keyword evidence="1" id="KW-0001">2Fe-2S</keyword>
<dbReference type="EMBL" id="JACHIR010000001">
    <property type="protein sequence ID" value="MBB5890302.1"/>
    <property type="molecule type" value="Genomic_DNA"/>
</dbReference>
<evidence type="ECO:0000256" key="5">
    <source>
        <dbReference type="ARBA" id="ARBA00023014"/>
    </source>
</evidence>
<sequence length="164" mass="17470">MSDETFRLLVNGAEVTVEADRDTPLLYALRNQLGLKGTRFGCGLGLCGSCNVVVDGRAVHSCDTPLWSVEGKEVVTVEGLGDTPLQRAMIDEQAAQCGYCVSGVVMTATALLARNSSPSETEVRQALDDNLCRCGAHNRMVRAVVKAARIEAARTEAAQTEAAR</sequence>
<comment type="caution">
    <text evidence="7">The sequence shown here is derived from an EMBL/GenBank/DDBJ whole genome shotgun (WGS) entry which is preliminary data.</text>
</comment>
<feature type="domain" description="2Fe-2S ferredoxin-type" evidence="6">
    <location>
        <begin position="4"/>
        <end position="80"/>
    </location>
</feature>
<reference evidence="7 8" key="1">
    <citation type="submission" date="2020-08" db="EMBL/GenBank/DDBJ databases">
        <title>Sequencing the genomes of 1000 actinobacteria strains.</title>
        <authorList>
            <person name="Klenk H.-P."/>
        </authorList>
    </citation>
    <scope>NUCLEOTIDE SEQUENCE [LARGE SCALE GENOMIC DNA]</scope>
    <source>
        <strain evidence="7 8">DSM 43851</strain>
    </source>
</reference>
<keyword evidence="5" id="KW-0411">Iron-sulfur</keyword>
<dbReference type="GO" id="GO:0051537">
    <property type="term" value="F:2 iron, 2 sulfur cluster binding"/>
    <property type="evidence" value="ECO:0007669"/>
    <property type="project" value="UniProtKB-KW"/>
</dbReference>
<dbReference type="Pfam" id="PF01799">
    <property type="entry name" value="Fer2_2"/>
    <property type="match status" value="1"/>
</dbReference>
<dbReference type="PROSITE" id="PS51085">
    <property type="entry name" value="2FE2S_FER_2"/>
    <property type="match status" value="1"/>
</dbReference>
<evidence type="ECO:0000256" key="2">
    <source>
        <dbReference type="ARBA" id="ARBA00022723"/>
    </source>
</evidence>
<dbReference type="SUPFAM" id="SSF54292">
    <property type="entry name" value="2Fe-2S ferredoxin-like"/>
    <property type="match status" value="1"/>
</dbReference>
<dbReference type="InterPro" id="IPR006058">
    <property type="entry name" value="2Fe2S_fd_BS"/>
</dbReference>
<dbReference type="InterPro" id="IPR001041">
    <property type="entry name" value="2Fe-2S_ferredoxin-type"/>
</dbReference>
<dbReference type="AlphaFoldDB" id="A0A7W9NEG7"/>
<dbReference type="CDD" id="cd00207">
    <property type="entry name" value="fer2"/>
    <property type="match status" value="1"/>
</dbReference>
<dbReference type="Gene3D" id="1.10.150.120">
    <property type="entry name" value="[2Fe-2S]-binding domain"/>
    <property type="match status" value="1"/>
</dbReference>
<dbReference type="PANTHER" id="PTHR44379">
    <property type="entry name" value="OXIDOREDUCTASE WITH IRON-SULFUR SUBUNIT"/>
    <property type="match status" value="1"/>
</dbReference>
<dbReference type="Pfam" id="PF00111">
    <property type="entry name" value="Fer2"/>
    <property type="match status" value="1"/>
</dbReference>
<dbReference type="InterPro" id="IPR051452">
    <property type="entry name" value="Diverse_Oxidoreductases"/>
</dbReference>
<protein>
    <submittedName>
        <fullName evidence="7">Nicotinate dehydrogenase subunit A</fullName>
        <ecNumber evidence="7">1.17.2.1</ecNumber>
    </submittedName>
</protein>
<evidence type="ECO:0000313" key="7">
    <source>
        <dbReference type="EMBL" id="MBB5890302.1"/>
    </source>
</evidence>
<accession>A0A7W9NEG7</accession>
<evidence type="ECO:0000256" key="1">
    <source>
        <dbReference type="ARBA" id="ARBA00022714"/>
    </source>
</evidence>
<name>A0A7W9NEG7_9PSEU</name>
<dbReference type="InterPro" id="IPR002888">
    <property type="entry name" value="2Fe-2S-bd"/>
</dbReference>
<evidence type="ECO:0000313" key="8">
    <source>
        <dbReference type="Proteomes" id="UP000585638"/>
    </source>
</evidence>
<evidence type="ECO:0000259" key="6">
    <source>
        <dbReference type="PROSITE" id="PS51085"/>
    </source>
</evidence>
<dbReference type="EC" id="1.17.2.1" evidence="7"/>
<keyword evidence="4" id="KW-0408">Iron</keyword>
<keyword evidence="2" id="KW-0479">Metal-binding</keyword>
<dbReference type="SUPFAM" id="SSF47741">
    <property type="entry name" value="CO dehydrogenase ISP C-domain like"/>
    <property type="match status" value="1"/>
</dbReference>
<dbReference type="GO" id="GO:0046872">
    <property type="term" value="F:metal ion binding"/>
    <property type="evidence" value="ECO:0007669"/>
    <property type="project" value="UniProtKB-KW"/>
</dbReference>
<evidence type="ECO:0000256" key="4">
    <source>
        <dbReference type="ARBA" id="ARBA00023004"/>
    </source>
</evidence>
<dbReference type="InterPro" id="IPR036884">
    <property type="entry name" value="2Fe-2S-bd_dom_sf"/>
</dbReference>